<reference evidence="1 2" key="1">
    <citation type="submission" date="2021-06" db="EMBL/GenBank/DDBJ databases">
        <authorList>
            <person name="Palmer J.M."/>
        </authorList>
    </citation>
    <scope>NUCLEOTIDE SEQUENCE [LARGE SCALE GENOMIC DNA]</scope>
    <source>
        <strain evidence="1 2">XC_2019</strain>
        <tissue evidence="1">Muscle</tissue>
    </source>
</reference>
<keyword evidence="2" id="KW-1185">Reference proteome</keyword>
<name>A0ABV0RFI0_9TELE</name>
<organism evidence="1 2">
    <name type="scientific">Xenoophorus captivus</name>
    <dbReference type="NCBI Taxonomy" id="1517983"/>
    <lineage>
        <taxon>Eukaryota</taxon>
        <taxon>Metazoa</taxon>
        <taxon>Chordata</taxon>
        <taxon>Craniata</taxon>
        <taxon>Vertebrata</taxon>
        <taxon>Euteleostomi</taxon>
        <taxon>Actinopterygii</taxon>
        <taxon>Neopterygii</taxon>
        <taxon>Teleostei</taxon>
        <taxon>Neoteleostei</taxon>
        <taxon>Acanthomorphata</taxon>
        <taxon>Ovalentaria</taxon>
        <taxon>Atherinomorphae</taxon>
        <taxon>Cyprinodontiformes</taxon>
        <taxon>Goodeidae</taxon>
        <taxon>Xenoophorus</taxon>
    </lineage>
</organism>
<accession>A0ABV0RFI0</accession>
<evidence type="ECO:0000313" key="1">
    <source>
        <dbReference type="EMBL" id="MEQ2206278.1"/>
    </source>
</evidence>
<comment type="caution">
    <text evidence="1">The sequence shown here is derived from an EMBL/GenBank/DDBJ whole genome shotgun (WGS) entry which is preliminary data.</text>
</comment>
<proteinExistence type="predicted"/>
<sequence>MHSLAGLRVQMDGPLLAPTDQVTLEGTFKGQCFHTKRLERFVPYQSPVSGADRYGMNPSRTLKWTREPYPRIVTTASLSTVYPDSGVVHSVNACWASEPNTGREDIT</sequence>
<evidence type="ECO:0000313" key="2">
    <source>
        <dbReference type="Proteomes" id="UP001434883"/>
    </source>
</evidence>
<gene>
    <name evidence="1" type="ORF">XENOCAPTIV_026997</name>
</gene>
<protein>
    <submittedName>
        <fullName evidence="1">Uncharacterized protein</fullName>
    </submittedName>
</protein>
<dbReference type="EMBL" id="JAHRIN010042697">
    <property type="protein sequence ID" value="MEQ2206278.1"/>
    <property type="molecule type" value="Genomic_DNA"/>
</dbReference>
<dbReference type="Proteomes" id="UP001434883">
    <property type="component" value="Unassembled WGS sequence"/>
</dbReference>